<organism evidence="1 2">
    <name type="scientific">Brachionus plicatilis</name>
    <name type="common">Marine rotifer</name>
    <name type="synonym">Brachionus muelleri</name>
    <dbReference type="NCBI Taxonomy" id="10195"/>
    <lineage>
        <taxon>Eukaryota</taxon>
        <taxon>Metazoa</taxon>
        <taxon>Spiralia</taxon>
        <taxon>Gnathifera</taxon>
        <taxon>Rotifera</taxon>
        <taxon>Eurotatoria</taxon>
        <taxon>Monogononta</taxon>
        <taxon>Pseudotrocha</taxon>
        <taxon>Ploima</taxon>
        <taxon>Brachionidae</taxon>
        <taxon>Brachionus</taxon>
    </lineage>
</organism>
<proteinExistence type="predicted"/>
<comment type="caution">
    <text evidence="1">The sequence shown here is derived from an EMBL/GenBank/DDBJ whole genome shotgun (WGS) entry which is preliminary data.</text>
</comment>
<reference evidence="1 2" key="1">
    <citation type="journal article" date="2018" name="Sci. Rep.">
        <title>Genomic signatures of local adaptation to the degree of environmental predictability in rotifers.</title>
        <authorList>
            <person name="Franch-Gras L."/>
            <person name="Hahn C."/>
            <person name="Garcia-Roger E.M."/>
            <person name="Carmona M.J."/>
            <person name="Serra M."/>
            <person name="Gomez A."/>
        </authorList>
    </citation>
    <scope>NUCLEOTIDE SEQUENCE [LARGE SCALE GENOMIC DNA]</scope>
    <source>
        <strain evidence="1">HYR1</strain>
    </source>
</reference>
<accession>A0A3M7TAQ3</accession>
<dbReference type="EMBL" id="REGN01000063">
    <property type="protein sequence ID" value="RNA44711.1"/>
    <property type="molecule type" value="Genomic_DNA"/>
</dbReference>
<protein>
    <submittedName>
        <fullName evidence="1">Uncharacterized protein</fullName>
    </submittedName>
</protein>
<evidence type="ECO:0000313" key="1">
    <source>
        <dbReference type="EMBL" id="RNA44711.1"/>
    </source>
</evidence>
<sequence length="128" mass="15080">MFGYNFEGFRETKPFLTLNSKFKDTSKMICVSSKNQIKFGKIFLALEPLVYLLKRSKVNLSIFFSVFDKKEICSKDDDCPQKVSSIKYQYPEFLIRFLNSNKSSTKLKKSYFNNEEQLVKDFITKNSF</sequence>
<gene>
    <name evidence="1" type="ORF">BpHYR1_032242</name>
</gene>
<keyword evidence="2" id="KW-1185">Reference proteome</keyword>
<dbReference type="Proteomes" id="UP000276133">
    <property type="component" value="Unassembled WGS sequence"/>
</dbReference>
<dbReference type="AlphaFoldDB" id="A0A3M7TAQ3"/>
<name>A0A3M7TAQ3_BRAPC</name>
<evidence type="ECO:0000313" key="2">
    <source>
        <dbReference type="Proteomes" id="UP000276133"/>
    </source>
</evidence>